<dbReference type="InterPro" id="IPR027417">
    <property type="entry name" value="P-loop_NTPase"/>
</dbReference>
<dbReference type="PROSITE" id="PS50893">
    <property type="entry name" value="ABC_TRANSPORTER_2"/>
    <property type="match status" value="1"/>
</dbReference>
<dbReference type="Proteomes" id="UP000427769">
    <property type="component" value="Chromosome"/>
</dbReference>
<dbReference type="KEGG" id="dwd:DSCW_44310"/>
<dbReference type="InterPro" id="IPR050388">
    <property type="entry name" value="ABC_Ni/Peptide_Import"/>
</dbReference>
<dbReference type="Pfam" id="PF08352">
    <property type="entry name" value="oligo_HPY"/>
    <property type="match status" value="1"/>
</dbReference>
<protein>
    <submittedName>
        <fullName evidence="9">ABC transporter ATP-binding protein</fullName>
    </submittedName>
</protein>
<dbReference type="PANTHER" id="PTHR43297">
    <property type="entry name" value="OLIGOPEPTIDE TRANSPORT ATP-BINDING PROTEIN APPD"/>
    <property type="match status" value="1"/>
</dbReference>
<dbReference type="CDD" id="cd03257">
    <property type="entry name" value="ABC_NikE_OppD_transporters"/>
    <property type="match status" value="1"/>
</dbReference>
<evidence type="ECO:0000256" key="3">
    <source>
        <dbReference type="ARBA" id="ARBA00022448"/>
    </source>
</evidence>
<evidence type="ECO:0000256" key="5">
    <source>
        <dbReference type="ARBA" id="ARBA00022741"/>
    </source>
</evidence>
<keyword evidence="3" id="KW-0813">Transport</keyword>
<dbReference type="GO" id="GO:0005524">
    <property type="term" value="F:ATP binding"/>
    <property type="evidence" value="ECO:0007669"/>
    <property type="project" value="UniProtKB-KW"/>
</dbReference>
<dbReference type="PANTHER" id="PTHR43297:SF2">
    <property type="entry name" value="DIPEPTIDE TRANSPORT ATP-BINDING PROTEIN DPPD"/>
    <property type="match status" value="1"/>
</dbReference>
<dbReference type="EMBL" id="AP021875">
    <property type="protein sequence ID" value="BBO77014.1"/>
    <property type="molecule type" value="Genomic_DNA"/>
</dbReference>
<feature type="domain" description="ABC transporter" evidence="8">
    <location>
        <begin position="8"/>
        <end position="257"/>
    </location>
</feature>
<dbReference type="GO" id="GO:0015833">
    <property type="term" value="P:peptide transport"/>
    <property type="evidence" value="ECO:0007669"/>
    <property type="project" value="InterPro"/>
</dbReference>
<keyword evidence="4" id="KW-1003">Cell membrane</keyword>
<evidence type="ECO:0000256" key="7">
    <source>
        <dbReference type="ARBA" id="ARBA00023136"/>
    </source>
</evidence>
<dbReference type="InterPro" id="IPR003439">
    <property type="entry name" value="ABC_transporter-like_ATP-bd"/>
</dbReference>
<evidence type="ECO:0000313" key="9">
    <source>
        <dbReference type="EMBL" id="BBO77014.1"/>
    </source>
</evidence>
<evidence type="ECO:0000256" key="1">
    <source>
        <dbReference type="ARBA" id="ARBA00004417"/>
    </source>
</evidence>
<name>A0A5K7ZF31_9BACT</name>
<dbReference type="GO" id="GO:0016887">
    <property type="term" value="F:ATP hydrolysis activity"/>
    <property type="evidence" value="ECO:0007669"/>
    <property type="project" value="InterPro"/>
</dbReference>
<proteinExistence type="inferred from homology"/>
<dbReference type="SMART" id="SM00382">
    <property type="entry name" value="AAA"/>
    <property type="match status" value="1"/>
</dbReference>
<evidence type="ECO:0000256" key="2">
    <source>
        <dbReference type="ARBA" id="ARBA00005417"/>
    </source>
</evidence>
<dbReference type="RefSeq" id="WP_231715523.1">
    <property type="nucleotide sequence ID" value="NZ_AP021875.1"/>
</dbReference>
<dbReference type="PROSITE" id="PS00211">
    <property type="entry name" value="ABC_TRANSPORTER_1"/>
    <property type="match status" value="1"/>
</dbReference>
<keyword evidence="7" id="KW-0472">Membrane</keyword>
<comment type="similarity">
    <text evidence="2">Belongs to the ABC transporter superfamily.</text>
</comment>
<dbReference type="Pfam" id="PF00005">
    <property type="entry name" value="ABC_tran"/>
    <property type="match status" value="1"/>
</dbReference>
<dbReference type="NCBIfam" id="TIGR01727">
    <property type="entry name" value="oligo_HPY"/>
    <property type="match status" value="1"/>
</dbReference>
<sequence length="331" mass="35728">MSDPLLDIRDLSVHFKTPEGIGRAVSSVDLSIAPGETLGLVGESGCGKSVTALAVVGLVPSPPGRVVDGRVLFEGQDLLQAPSETLRRIRGRKIGMIFQEPMTALNPVLTIGRQMVEPLTTHLGISKETARKKAVRWLDRVRIPSARQRMNSYPHQLSGGMRQRVMIAMAMICRPRLLIADEPTTALDVTLQRQILALMAELKSETGSAMMFITHDLGVVAQTAGTVAVMYAGRVVETAGVGPLFDEPLHPYTRGLLQCVPRLGAAPGRLHEIPGTVPAATEPVCGCPFAGRCESAFDRCGIQTPRLESVQAGRQVACWLYNDQSDEKFGN</sequence>
<dbReference type="GO" id="GO:0005886">
    <property type="term" value="C:plasma membrane"/>
    <property type="evidence" value="ECO:0007669"/>
    <property type="project" value="UniProtKB-SubCell"/>
</dbReference>
<dbReference type="AlphaFoldDB" id="A0A5K7ZF31"/>
<dbReference type="SUPFAM" id="SSF52540">
    <property type="entry name" value="P-loop containing nucleoside triphosphate hydrolases"/>
    <property type="match status" value="1"/>
</dbReference>
<keyword evidence="5" id="KW-0547">Nucleotide-binding</keyword>
<dbReference type="InterPro" id="IPR003593">
    <property type="entry name" value="AAA+_ATPase"/>
</dbReference>
<gene>
    <name evidence="9" type="ORF">DSCW_44310</name>
</gene>
<dbReference type="InterPro" id="IPR013563">
    <property type="entry name" value="Oligopep_ABC_C"/>
</dbReference>
<dbReference type="FunFam" id="3.40.50.300:FF:000016">
    <property type="entry name" value="Oligopeptide ABC transporter ATP-binding component"/>
    <property type="match status" value="1"/>
</dbReference>
<keyword evidence="10" id="KW-1185">Reference proteome</keyword>
<reference evidence="9 10" key="1">
    <citation type="submission" date="2019-11" db="EMBL/GenBank/DDBJ databases">
        <title>Comparative genomics of hydrocarbon-degrading Desulfosarcina strains.</title>
        <authorList>
            <person name="Watanabe M."/>
            <person name="Kojima H."/>
            <person name="Fukui M."/>
        </authorList>
    </citation>
    <scope>NUCLEOTIDE SEQUENCE [LARGE SCALE GENOMIC DNA]</scope>
    <source>
        <strain evidence="9 10">PP31</strain>
    </source>
</reference>
<dbReference type="Gene3D" id="3.40.50.300">
    <property type="entry name" value="P-loop containing nucleotide triphosphate hydrolases"/>
    <property type="match status" value="1"/>
</dbReference>
<evidence type="ECO:0000256" key="4">
    <source>
        <dbReference type="ARBA" id="ARBA00022475"/>
    </source>
</evidence>
<evidence type="ECO:0000256" key="6">
    <source>
        <dbReference type="ARBA" id="ARBA00022840"/>
    </source>
</evidence>
<comment type="subcellular location">
    <subcellularLocation>
        <location evidence="1">Cell inner membrane</location>
        <topology evidence="1">Peripheral membrane protein</topology>
    </subcellularLocation>
</comment>
<evidence type="ECO:0000313" key="10">
    <source>
        <dbReference type="Proteomes" id="UP000427769"/>
    </source>
</evidence>
<organism evidence="9 10">
    <name type="scientific">Desulfosarcina widdelii</name>
    <dbReference type="NCBI Taxonomy" id="947919"/>
    <lineage>
        <taxon>Bacteria</taxon>
        <taxon>Pseudomonadati</taxon>
        <taxon>Thermodesulfobacteriota</taxon>
        <taxon>Desulfobacteria</taxon>
        <taxon>Desulfobacterales</taxon>
        <taxon>Desulfosarcinaceae</taxon>
        <taxon>Desulfosarcina</taxon>
    </lineage>
</organism>
<evidence type="ECO:0000259" key="8">
    <source>
        <dbReference type="PROSITE" id="PS50893"/>
    </source>
</evidence>
<dbReference type="InterPro" id="IPR017871">
    <property type="entry name" value="ABC_transporter-like_CS"/>
</dbReference>
<accession>A0A5K7ZF31</accession>
<keyword evidence="6 9" id="KW-0067">ATP-binding</keyword>